<keyword evidence="1" id="KW-0436">Ligase</keyword>
<feature type="compositionally biased region" description="Gly residues" evidence="4">
    <location>
        <begin position="67"/>
        <end position="99"/>
    </location>
</feature>
<dbReference type="AlphaFoldDB" id="A0A171DLE6"/>
<dbReference type="Gene3D" id="3.40.50.620">
    <property type="entry name" value="HUPs"/>
    <property type="match status" value="1"/>
</dbReference>
<dbReference type="SUPFAM" id="SSF47323">
    <property type="entry name" value="Anticodon-binding domain of a subclass of class I aminoacyl-tRNA synthetases"/>
    <property type="match status" value="1"/>
</dbReference>
<protein>
    <submittedName>
        <fullName evidence="6">Cysteinyl-tRNA synthetase</fullName>
    </submittedName>
</protein>
<evidence type="ECO:0000256" key="4">
    <source>
        <dbReference type="SAM" id="MobiDB-lite"/>
    </source>
</evidence>
<comment type="caution">
    <text evidence="6">The sequence shown here is derived from an EMBL/GenBank/DDBJ whole genome shotgun (WGS) entry which is preliminary data.</text>
</comment>
<dbReference type="InterPro" id="IPR009080">
    <property type="entry name" value="tRNAsynth_Ia_anticodon-bd"/>
</dbReference>
<keyword evidence="6" id="KW-0030">Aminoacyl-tRNA synthetase</keyword>
<name>A0A171DLE6_9ACTN</name>
<evidence type="ECO:0000256" key="1">
    <source>
        <dbReference type="ARBA" id="ARBA00022598"/>
    </source>
</evidence>
<evidence type="ECO:0000313" key="6">
    <source>
        <dbReference type="EMBL" id="GAT69698.1"/>
    </source>
</evidence>
<dbReference type="GO" id="GO:0004812">
    <property type="term" value="F:aminoacyl-tRNA ligase activity"/>
    <property type="evidence" value="ECO:0007669"/>
    <property type="project" value="UniProtKB-KW"/>
</dbReference>
<proteinExistence type="predicted"/>
<dbReference type="InterPro" id="IPR056411">
    <property type="entry name" value="CysS_C"/>
</dbReference>
<evidence type="ECO:0000313" key="7">
    <source>
        <dbReference type="Proteomes" id="UP000077701"/>
    </source>
</evidence>
<organism evidence="6 7">
    <name type="scientific">Planomonospora sphaerica</name>
    <dbReference type="NCBI Taxonomy" id="161355"/>
    <lineage>
        <taxon>Bacteria</taxon>
        <taxon>Bacillati</taxon>
        <taxon>Actinomycetota</taxon>
        <taxon>Actinomycetes</taxon>
        <taxon>Streptosporangiales</taxon>
        <taxon>Streptosporangiaceae</taxon>
        <taxon>Planomonospora</taxon>
    </lineage>
</organism>
<dbReference type="Pfam" id="PF23493">
    <property type="entry name" value="CysS_C"/>
    <property type="match status" value="1"/>
</dbReference>
<dbReference type="InterPro" id="IPR014729">
    <property type="entry name" value="Rossmann-like_a/b/a_fold"/>
</dbReference>
<dbReference type="EMBL" id="BDCX01000014">
    <property type="protein sequence ID" value="GAT69698.1"/>
    <property type="molecule type" value="Genomic_DNA"/>
</dbReference>
<dbReference type="GO" id="GO:0005524">
    <property type="term" value="F:ATP binding"/>
    <property type="evidence" value="ECO:0007669"/>
    <property type="project" value="UniProtKB-KW"/>
</dbReference>
<accession>A0A171DLE6</accession>
<keyword evidence="7" id="KW-1185">Reference proteome</keyword>
<keyword evidence="3" id="KW-0067">ATP-binding</keyword>
<evidence type="ECO:0000256" key="2">
    <source>
        <dbReference type="ARBA" id="ARBA00022741"/>
    </source>
</evidence>
<gene>
    <name evidence="6" type="ORF">PS9374_05375</name>
</gene>
<feature type="domain" description="Cysteinyl-tRNA ligase anticodon binding" evidence="5">
    <location>
        <begin position="322"/>
        <end position="368"/>
    </location>
</feature>
<dbReference type="Proteomes" id="UP000077701">
    <property type="component" value="Unassembled WGS sequence"/>
</dbReference>
<sequence>MLRLLDPGGRADRVVPEGARSLRMYTCAPPADRPARLGDLRPHLLADLVRRVCERHRLRVVLHRVAGGPGGLHGTGSGASGGLHDGAPGKTGGAPGAGGSSVREDVPSHEEAFRADATALNLRPPEHSPRGSEAAALLAEMAVVSEALPPAGGHVLLSSPEETVLLEAVAPGAARRPVRSAPLRFEGGTAGGSAGAGVSLGDVAAAGLDPLAVRLALLGHRHREPVDLTWDALRAADRALRRRRARVAEWSESPSRPMPAERVARIEAAFDDDLDTPLALRLLDEMERDESLAPGSRFEAFLHLDQVLGLDLPLDIGRPRTLPPGADELLERRRSARESGDQTACDLLTRELAGLGVEVADTPQGQSWTVR</sequence>
<dbReference type="RefSeq" id="WP_068901314.1">
    <property type="nucleotide sequence ID" value="NZ_BDCX01000014.1"/>
</dbReference>
<keyword evidence="2" id="KW-0547">Nucleotide-binding</keyword>
<evidence type="ECO:0000256" key="3">
    <source>
        <dbReference type="ARBA" id="ARBA00022840"/>
    </source>
</evidence>
<feature type="region of interest" description="Disordered" evidence="4">
    <location>
        <begin position="66"/>
        <end position="109"/>
    </location>
</feature>
<reference evidence="7" key="2">
    <citation type="submission" date="2016-04" db="EMBL/GenBank/DDBJ databases">
        <title>Planomonospora sphaerica JCM9374 whole genome shotgun sequence.</title>
        <authorList>
            <person name="Suzuki T."/>
            <person name="Dohra H."/>
            <person name="Kodani S."/>
        </authorList>
    </citation>
    <scope>NUCLEOTIDE SEQUENCE [LARGE SCALE GENOMIC DNA]</scope>
    <source>
        <strain evidence="7">JCM 9374</strain>
    </source>
</reference>
<dbReference type="GO" id="GO:0006418">
    <property type="term" value="P:tRNA aminoacylation for protein translation"/>
    <property type="evidence" value="ECO:0007669"/>
    <property type="project" value="InterPro"/>
</dbReference>
<evidence type="ECO:0000259" key="5">
    <source>
        <dbReference type="Pfam" id="PF23493"/>
    </source>
</evidence>
<dbReference type="Gene3D" id="1.20.120.1910">
    <property type="entry name" value="Cysteine-tRNA ligase, C-terminal anti-codon recognition domain"/>
    <property type="match status" value="1"/>
</dbReference>
<dbReference type="STRING" id="161355.PS9374_05375"/>
<dbReference type="OrthoDB" id="4458334at2"/>
<reference evidence="6 7" key="1">
    <citation type="journal article" date="2016" name="Genome Announc.">
        <title>Draft Genome Sequence of Planomonospora sphaerica JCM9374, a Rare Actinomycete.</title>
        <authorList>
            <person name="Dohra H."/>
            <person name="Suzuki T."/>
            <person name="Inoue Y."/>
            <person name="Kodani S."/>
        </authorList>
    </citation>
    <scope>NUCLEOTIDE SEQUENCE [LARGE SCALE GENOMIC DNA]</scope>
    <source>
        <strain evidence="6 7">JCM 9374</strain>
    </source>
</reference>